<keyword evidence="1" id="KW-0238">DNA-binding</keyword>
<evidence type="ECO:0000313" key="5">
    <source>
        <dbReference type="Proteomes" id="UP000886721"/>
    </source>
</evidence>
<keyword evidence="2" id="KW-1133">Transmembrane helix</keyword>
<dbReference type="CDD" id="cd00093">
    <property type="entry name" value="HTH_XRE"/>
    <property type="match status" value="1"/>
</dbReference>
<organism evidence="4 5">
    <name type="scientific">Candidatus Anaerostipes excrementavium</name>
    <dbReference type="NCBI Taxonomy" id="2838463"/>
    <lineage>
        <taxon>Bacteria</taxon>
        <taxon>Bacillati</taxon>
        <taxon>Bacillota</taxon>
        <taxon>Clostridia</taxon>
        <taxon>Lachnospirales</taxon>
        <taxon>Lachnospiraceae</taxon>
        <taxon>Anaerostipes</taxon>
    </lineage>
</organism>
<feature type="transmembrane region" description="Helical" evidence="2">
    <location>
        <begin position="153"/>
        <end position="179"/>
    </location>
</feature>
<evidence type="ECO:0000259" key="3">
    <source>
        <dbReference type="PROSITE" id="PS50943"/>
    </source>
</evidence>
<reference evidence="4" key="2">
    <citation type="submission" date="2021-04" db="EMBL/GenBank/DDBJ databases">
        <authorList>
            <person name="Gilroy R."/>
        </authorList>
    </citation>
    <scope>NUCLEOTIDE SEQUENCE</scope>
    <source>
        <strain evidence="4">CHK191-13928</strain>
    </source>
</reference>
<evidence type="ECO:0000313" key="4">
    <source>
        <dbReference type="EMBL" id="HIX67134.1"/>
    </source>
</evidence>
<gene>
    <name evidence="4" type="ORF">H9735_03285</name>
</gene>
<dbReference type="Gene3D" id="1.10.260.40">
    <property type="entry name" value="lambda repressor-like DNA-binding domains"/>
    <property type="match status" value="1"/>
</dbReference>
<evidence type="ECO:0000256" key="1">
    <source>
        <dbReference type="ARBA" id="ARBA00023125"/>
    </source>
</evidence>
<keyword evidence="2" id="KW-0472">Membrane</keyword>
<evidence type="ECO:0000256" key="2">
    <source>
        <dbReference type="SAM" id="Phobius"/>
    </source>
</evidence>
<dbReference type="SMART" id="SM00530">
    <property type="entry name" value="HTH_XRE"/>
    <property type="match status" value="1"/>
</dbReference>
<protein>
    <submittedName>
        <fullName evidence="4">Helix-turn-helix domain-containing protein</fullName>
    </submittedName>
</protein>
<dbReference type="PANTHER" id="PTHR46558">
    <property type="entry name" value="TRACRIPTIONAL REGULATORY PROTEIN-RELATED-RELATED"/>
    <property type="match status" value="1"/>
</dbReference>
<dbReference type="Proteomes" id="UP000886721">
    <property type="component" value="Unassembled WGS sequence"/>
</dbReference>
<dbReference type="PANTHER" id="PTHR46558:SF13">
    <property type="entry name" value="HTH-TYPE TRANSCRIPTIONAL REGULATOR IMMR"/>
    <property type="match status" value="1"/>
</dbReference>
<reference evidence="4" key="1">
    <citation type="journal article" date="2021" name="PeerJ">
        <title>Extensive microbial diversity within the chicken gut microbiome revealed by metagenomics and culture.</title>
        <authorList>
            <person name="Gilroy R."/>
            <person name="Ravi A."/>
            <person name="Getino M."/>
            <person name="Pursley I."/>
            <person name="Horton D.L."/>
            <person name="Alikhan N.F."/>
            <person name="Baker D."/>
            <person name="Gharbi K."/>
            <person name="Hall N."/>
            <person name="Watson M."/>
            <person name="Adriaenssens E.M."/>
            <person name="Foster-Nyarko E."/>
            <person name="Jarju S."/>
            <person name="Secka A."/>
            <person name="Antonio M."/>
            <person name="Oren A."/>
            <person name="Chaudhuri R.R."/>
            <person name="La Ragione R."/>
            <person name="Hildebrand F."/>
            <person name="Pallen M.J."/>
        </authorList>
    </citation>
    <scope>NUCLEOTIDE SEQUENCE</scope>
    <source>
        <strain evidence="4">CHK191-13928</strain>
    </source>
</reference>
<dbReference type="InterPro" id="IPR001387">
    <property type="entry name" value="Cro/C1-type_HTH"/>
</dbReference>
<name>A0A9D1WTU2_9FIRM</name>
<dbReference type="InterPro" id="IPR010982">
    <property type="entry name" value="Lambda_DNA-bd_dom_sf"/>
</dbReference>
<dbReference type="AlphaFoldDB" id="A0A9D1WTU2"/>
<dbReference type="GO" id="GO:0003677">
    <property type="term" value="F:DNA binding"/>
    <property type="evidence" value="ECO:0007669"/>
    <property type="project" value="UniProtKB-KW"/>
</dbReference>
<accession>A0A9D1WTU2</accession>
<keyword evidence="2" id="KW-0812">Transmembrane</keyword>
<comment type="caution">
    <text evidence="4">The sequence shown here is derived from an EMBL/GenBank/DDBJ whole genome shotgun (WGS) entry which is preliminary data.</text>
</comment>
<feature type="domain" description="HTH cro/C1-type" evidence="3">
    <location>
        <begin position="7"/>
        <end position="61"/>
    </location>
</feature>
<feature type="transmembrane region" description="Helical" evidence="2">
    <location>
        <begin position="125"/>
        <end position="147"/>
    </location>
</feature>
<dbReference type="EMBL" id="DXEM01000010">
    <property type="protein sequence ID" value="HIX67134.1"/>
    <property type="molecule type" value="Genomic_DNA"/>
</dbReference>
<dbReference type="SUPFAM" id="SSF47413">
    <property type="entry name" value="lambda repressor-like DNA-binding domains"/>
    <property type="match status" value="1"/>
</dbReference>
<dbReference type="PROSITE" id="PS50943">
    <property type="entry name" value="HTH_CROC1"/>
    <property type="match status" value="1"/>
</dbReference>
<dbReference type="Pfam" id="PF01381">
    <property type="entry name" value="HTH_3"/>
    <property type="match status" value="1"/>
</dbReference>
<proteinExistence type="predicted"/>
<sequence length="258" mass="27660">MGFGEKLIKLRKQKGMSQEQLGMQLGITRQSVSKWESGSTLPELSKLIAISEIFGVSVDYLVKDEMEKDFEKVQIQENSHLEEKMDEISRYIRGYQFTSKRQILGIPLVSIRLGRGLGRDRVAKGWIAIGNIAIGFLSLGAVSVGILSFGALAAGLIAIGAMAIGGFALGALAIGILAIGSGVFGIYAGGVAAFGKEISVGVAAFGKTAIGETAKGEHCLLWGNGLSADQIGHFLDQNHPNLWQPLRDFFVFLGQYIK</sequence>